<evidence type="ECO:0008006" key="4">
    <source>
        <dbReference type="Google" id="ProtNLM"/>
    </source>
</evidence>
<protein>
    <recommendedName>
        <fullName evidence="4">Secreted protein</fullName>
    </recommendedName>
</protein>
<dbReference type="EMBL" id="JAAJBT010000001">
    <property type="protein sequence ID" value="NHM00528.1"/>
    <property type="molecule type" value="Genomic_DNA"/>
</dbReference>
<feature type="signal peptide" evidence="1">
    <location>
        <begin position="1"/>
        <end position="18"/>
    </location>
</feature>
<keyword evidence="1" id="KW-0732">Signal</keyword>
<accession>A0ABX0I002</accession>
<evidence type="ECO:0000256" key="1">
    <source>
        <dbReference type="SAM" id="SignalP"/>
    </source>
</evidence>
<comment type="caution">
    <text evidence="2">The sequence shown here is derived from an EMBL/GenBank/DDBJ whole genome shotgun (WGS) entry which is preliminary data.</text>
</comment>
<name>A0ABX0I002_9FLAO</name>
<proteinExistence type="predicted"/>
<evidence type="ECO:0000313" key="3">
    <source>
        <dbReference type="Proteomes" id="UP000800984"/>
    </source>
</evidence>
<dbReference type="Proteomes" id="UP000800984">
    <property type="component" value="Unassembled WGS sequence"/>
</dbReference>
<keyword evidence="3" id="KW-1185">Reference proteome</keyword>
<dbReference type="RefSeq" id="WP_166075566.1">
    <property type="nucleotide sequence ID" value="NZ_JAAJBT010000001.1"/>
</dbReference>
<sequence length="148" mass="16657">MKNISITLILLISSFLTAQSNETKLNADIRGRDCKGGLSLCTVEINSKGTSISSKFTLVKLSETELQLVIPLNELSLEEQKYIFKKNIEDFSENEVFIFTQDYDYELSPNCSNALDLNSKNAIIKTGNYPIKFEKNTAFVVLKMSTKI</sequence>
<evidence type="ECO:0000313" key="2">
    <source>
        <dbReference type="EMBL" id="NHM00528.1"/>
    </source>
</evidence>
<gene>
    <name evidence="2" type="ORF">G4D72_00220</name>
</gene>
<feature type="chain" id="PRO_5045931937" description="Secreted protein" evidence="1">
    <location>
        <begin position="19"/>
        <end position="148"/>
    </location>
</feature>
<organism evidence="2 3">
    <name type="scientific">Flavobacterium difficile</name>
    <dbReference type="NCBI Taxonomy" id="2709659"/>
    <lineage>
        <taxon>Bacteria</taxon>
        <taxon>Pseudomonadati</taxon>
        <taxon>Bacteroidota</taxon>
        <taxon>Flavobacteriia</taxon>
        <taxon>Flavobacteriales</taxon>
        <taxon>Flavobacteriaceae</taxon>
        <taxon>Flavobacterium</taxon>
    </lineage>
</organism>
<reference evidence="2 3" key="1">
    <citation type="submission" date="2020-02" db="EMBL/GenBank/DDBJ databases">
        <authorList>
            <person name="Chen W.-M."/>
        </authorList>
    </citation>
    <scope>NUCLEOTIDE SEQUENCE [LARGE SCALE GENOMIC DNA]</scope>
    <source>
        <strain evidence="2 3">KDG-16</strain>
    </source>
</reference>